<evidence type="ECO:0000313" key="2">
    <source>
        <dbReference type="Proteomes" id="UP000231094"/>
    </source>
</evidence>
<gene>
    <name evidence="1" type="ORF">BHC47_01505</name>
</gene>
<dbReference type="EMBL" id="MEIV01000077">
    <property type="protein sequence ID" value="PIT60566.1"/>
    <property type="molecule type" value="Genomic_DNA"/>
</dbReference>
<accession>A0A2N9Y1P6</accession>
<name>A0A2N9Y1P6_9NEIS</name>
<evidence type="ECO:0000313" key="1">
    <source>
        <dbReference type="EMBL" id="PIT60566.1"/>
    </source>
</evidence>
<sequence length="91" mass="10790">MVILWQEQDLDLFAKLKFIQSDKDRVKVIIDATERFEEHSVTYQVICQNNNDCKITDIFESGKFSQKINMVYHTVKKAYKKKIPLQLGFFV</sequence>
<reference evidence="1 2" key="1">
    <citation type="journal article" date="2017" name="MBio">
        <title>Type VI secretion-mediated competition in the bee gut microbiome.</title>
        <authorList>
            <person name="Steele M.I."/>
            <person name="Kwong W.K."/>
            <person name="Powell J.E."/>
            <person name="Whiteley M."/>
            <person name="Moran N.A."/>
        </authorList>
    </citation>
    <scope>NUCLEOTIDE SEQUENCE [LARGE SCALE GENOMIC DNA]</scope>
    <source>
        <strain evidence="1 2">PEB0171</strain>
    </source>
</reference>
<dbReference type="Proteomes" id="UP000231094">
    <property type="component" value="Unassembled WGS sequence"/>
</dbReference>
<comment type="caution">
    <text evidence="1">The sequence shown here is derived from an EMBL/GenBank/DDBJ whole genome shotgun (WGS) entry which is preliminary data.</text>
</comment>
<protein>
    <submittedName>
        <fullName evidence="1">Uncharacterized protein</fullName>
    </submittedName>
</protein>
<dbReference type="RefSeq" id="WP_100117184.1">
    <property type="nucleotide sequence ID" value="NZ_MEIV01000077.1"/>
</dbReference>
<proteinExistence type="predicted"/>
<dbReference type="AlphaFoldDB" id="A0A2N9Y1P6"/>
<organism evidence="1 2">
    <name type="scientific">Snodgrassella alvi</name>
    <dbReference type="NCBI Taxonomy" id="1196083"/>
    <lineage>
        <taxon>Bacteria</taxon>
        <taxon>Pseudomonadati</taxon>
        <taxon>Pseudomonadota</taxon>
        <taxon>Betaproteobacteria</taxon>
        <taxon>Neisseriales</taxon>
        <taxon>Neisseriaceae</taxon>
        <taxon>Snodgrassella</taxon>
    </lineage>
</organism>